<reference evidence="2 3" key="1">
    <citation type="journal article" date="2018" name="PLoS Genet.">
        <title>Population sequencing reveals clonal diversity and ancestral inbreeding in the grapevine cultivar Chardonnay.</title>
        <authorList>
            <person name="Roach M.J."/>
            <person name="Johnson D.L."/>
            <person name="Bohlmann J."/>
            <person name="van Vuuren H.J."/>
            <person name="Jones S.J."/>
            <person name="Pretorius I.S."/>
            <person name="Schmidt S.A."/>
            <person name="Borneman A.R."/>
        </authorList>
    </citation>
    <scope>NUCLEOTIDE SEQUENCE [LARGE SCALE GENOMIC DNA]</scope>
    <source>
        <strain evidence="3">cv. Chardonnay</strain>
        <tissue evidence="2">Leaf</tissue>
    </source>
</reference>
<feature type="region of interest" description="Disordered" evidence="1">
    <location>
        <begin position="196"/>
        <end position="229"/>
    </location>
</feature>
<comment type="caution">
    <text evidence="2">The sequence shown here is derived from an EMBL/GenBank/DDBJ whole genome shotgun (WGS) entry which is preliminary data.</text>
</comment>
<organism evidence="2 3">
    <name type="scientific">Vitis vinifera</name>
    <name type="common">Grape</name>
    <dbReference type="NCBI Taxonomy" id="29760"/>
    <lineage>
        <taxon>Eukaryota</taxon>
        <taxon>Viridiplantae</taxon>
        <taxon>Streptophyta</taxon>
        <taxon>Embryophyta</taxon>
        <taxon>Tracheophyta</taxon>
        <taxon>Spermatophyta</taxon>
        <taxon>Magnoliopsida</taxon>
        <taxon>eudicotyledons</taxon>
        <taxon>Gunneridae</taxon>
        <taxon>Pentapetalae</taxon>
        <taxon>rosids</taxon>
        <taxon>Vitales</taxon>
        <taxon>Vitaceae</taxon>
        <taxon>Viteae</taxon>
        <taxon>Vitis</taxon>
    </lineage>
</organism>
<sequence length="229" mass="25826">MDRIKGAAISPMVGGSPKEDCRTLKLFDLSRARLKIVMKDRAILPAMLEVTDGDWVFTVVVVVVGDEEKQRGSEKGELTRVAVASHTGDRWRRRGECGGSTAEGRCRVEEDSRQRKEGEREEIRAEKMRLSLMWAVGPPEEVTPVETMATLRKEEEDSSSAIEKGKSAPGLLEFQSSRLAKKKVLYGSRKLWSTFFPPSSEHRTRYPVQQRAHFARKNQGGQRKGPKDR</sequence>
<protein>
    <submittedName>
        <fullName evidence="2">Uncharacterized protein</fullName>
    </submittedName>
</protein>
<dbReference type="AlphaFoldDB" id="A0A438DGL8"/>
<evidence type="ECO:0000256" key="1">
    <source>
        <dbReference type="SAM" id="MobiDB-lite"/>
    </source>
</evidence>
<gene>
    <name evidence="2" type="ORF">CK203_079342</name>
</gene>
<dbReference type="Proteomes" id="UP000288805">
    <property type="component" value="Unassembled WGS sequence"/>
</dbReference>
<dbReference type="EMBL" id="QGNW01001635">
    <property type="protein sequence ID" value="RVW34588.1"/>
    <property type="molecule type" value="Genomic_DNA"/>
</dbReference>
<accession>A0A438DGL8</accession>
<name>A0A438DGL8_VITVI</name>
<proteinExistence type="predicted"/>
<evidence type="ECO:0000313" key="2">
    <source>
        <dbReference type="EMBL" id="RVW34588.1"/>
    </source>
</evidence>
<evidence type="ECO:0000313" key="3">
    <source>
        <dbReference type="Proteomes" id="UP000288805"/>
    </source>
</evidence>